<reference evidence="6 7" key="1">
    <citation type="submission" date="2014-12" db="EMBL/GenBank/DDBJ databases">
        <title>Draft genome sequences of 10 type strains of Lactococcus.</title>
        <authorList>
            <person name="Sun Z."/>
            <person name="Zhong Z."/>
            <person name="Liu W."/>
            <person name="Zhang W."/>
            <person name="Zhang H."/>
        </authorList>
    </citation>
    <scope>NUCLEOTIDE SEQUENCE [LARGE SCALE GENOMIC DNA]</scope>
    <source>
        <strain evidence="6 7">DSM 21502</strain>
    </source>
</reference>
<dbReference type="Pfam" id="PF14659">
    <property type="entry name" value="Phage_int_SAM_3"/>
    <property type="match status" value="1"/>
</dbReference>
<organism evidence="6 7">
    <name type="scientific">Lactococcus cremoris subsp. tructae</name>
    <dbReference type="NCBI Taxonomy" id="542833"/>
    <lineage>
        <taxon>Bacteria</taxon>
        <taxon>Bacillati</taxon>
        <taxon>Bacillota</taxon>
        <taxon>Bacilli</taxon>
        <taxon>Lactobacillales</taxon>
        <taxon>Streptococcaceae</taxon>
        <taxon>Lactococcus</taxon>
    </lineage>
</organism>
<dbReference type="GO" id="GO:0003677">
    <property type="term" value="F:DNA binding"/>
    <property type="evidence" value="ECO:0007669"/>
    <property type="project" value="UniProtKB-KW"/>
</dbReference>
<evidence type="ECO:0000256" key="4">
    <source>
        <dbReference type="ARBA" id="ARBA00023172"/>
    </source>
</evidence>
<dbReference type="Pfam" id="PF00589">
    <property type="entry name" value="Phage_integrase"/>
    <property type="match status" value="1"/>
</dbReference>
<keyword evidence="2" id="KW-0229">DNA integration</keyword>
<keyword evidence="4" id="KW-0233">DNA recombination</keyword>
<dbReference type="PANTHER" id="PTHR30349">
    <property type="entry name" value="PHAGE INTEGRASE-RELATED"/>
    <property type="match status" value="1"/>
</dbReference>
<accession>A0A2A5SYB8</accession>
<dbReference type="Proteomes" id="UP000218711">
    <property type="component" value="Unassembled WGS sequence"/>
</dbReference>
<sequence>MLEGQINMNKLNIKEYKTKGGEVRYILRGAYIGTDVLTGKQVRTSITGRTKKDIKVKLSRLQNEFIKNGCTKKIKVLKTFDEVAAAWFDFYKINRKSATVKQTEKNLRLYLIPAFGKYKIDKLTTTILQHQINIWATIASKPLNGRQARKKGEMSDYKRLYTIINRIMKYAISNGLISSNPCLTVLMPNVKVESTKKEIKFFTKSQLQSLFDYLKNQASPQWKMRLLKNLLPFLASTGLRIGEAVALSWSDIDFKHGTITVSKTVNDSNQIQLSPKTETSNRTIDIDKSTLNLLSKWQLEIKKEFLKYGNPNQPLIFPNLNGSVLNSRLLRNTLLDCFENVGLPNIGFHGFRHTHATLCLSAGMSYKAIQTRLGHSTLQMTMDIYAHLEPETAKNELSLFEKYLNYSNQA</sequence>
<keyword evidence="3" id="KW-0238">DNA-binding</keyword>
<dbReference type="PANTHER" id="PTHR30349:SF64">
    <property type="entry name" value="PROPHAGE INTEGRASE INTD-RELATED"/>
    <property type="match status" value="1"/>
</dbReference>
<comment type="caution">
    <text evidence="6">The sequence shown here is derived from an EMBL/GenBank/DDBJ whole genome shotgun (WGS) entry which is preliminary data.</text>
</comment>
<name>A0A2A5SYB8_LACLC</name>
<dbReference type="InterPro" id="IPR011010">
    <property type="entry name" value="DNA_brk_join_enz"/>
</dbReference>
<dbReference type="AlphaFoldDB" id="A0A2A5SYB8"/>
<evidence type="ECO:0000256" key="1">
    <source>
        <dbReference type="ARBA" id="ARBA00008857"/>
    </source>
</evidence>
<dbReference type="PROSITE" id="PS51898">
    <property type="entry name" value="TYR_RECOMBINASE"/>
    <property type="match status" value="1"/>
</dbReference>
<dbReference type="InterPro" id="IPR002104">
    <property type="entry name" value="Integrase_catalytic"/>
</dbReference>
<dbReference type="GO" id="GO:0006310">
    <property type="term" value="P:DNA recombination"/>
    <property type="evidence" value="ECO:0007669"/>
    <property type="project" value="UniProtKB-KW"/>
</dbReference>
<feature type="domain" description="Tyr recombinase" evidence="5">
    <location>
        <begin position="197"/>
        <end position="398"/>
    </location>
</feature>
<comment type="similarity">
    <text evidence="1">Belongs to the 'phage' integrase family.</text>
</comment>
<evidence type="ECO:0000256" key="2">
    <source>
        <dbReference type="ARBA" id="ARBA00022908"/>
    </source>
</evidence>
<protein>
    <submittedName>
        <fullName evidence="6">Integrase</fullName>
    </submittedName>
</protein>
<dbReference type="InterPro" id="IPR050090">
    <property type="entry name" value="Tyrosine_recombinase_XerCD"/>
</dbReference>
<dbReference type="InterPro" id="IPR013762">
    <property type="entry name" value="Integrase-like_cat_sf"/>
</dbReference>
<dbReference type="Gene3D" id="1.10.150.130">
    <property type="match status" value="1"/>
</dbReference>
<evidence type="ECO:0000313" key="7">
    <source>
        <dbReference type="Proteomes" id="UP000218711"/>
    </source>
</evidence>
<dbReference type="CDD" id="cd01189">
    <property type="entry name" value="INT_ICEBs1_C_like"/>
    <property type="match status" value="1"/>
</dbReference>
<evidence type="ECO:0000313" key="6">
    <source>
        <dbReference type="EMBL" id="PCS20895.1"/>
    </source>
</evidence>
<evidence type="ECO:0000256" key="3">
    <source>
        <dbReference type="ARBA" id="ARBA00023125"/>
    </source>
</evidence>
<dbReference type="EMBL" id="JXKC01000001">
    <property type="protein sequence ID" value="PCS20895.1"/>
    <property type="molecule type" value="Genomic_DNA"/>
</dbReference>
<evidence type="ECO:0000259" key="5">
    <source>
        <dbReference type="PROSITE" id="PS51898"/>
    </source>
</evidence>
<gene>
    <name evidence="6" type="ORF">RU92_GL000543</name>
</gene>
<dbReference type="InterPro" id="IPR004107">
    <property type="entry name" value="Integrase_SAM-like_N"/>
</dbReference>
<dbReference type="Gene3D" id="1.10.443.10">
    <property type="entry name" value="Intergrase catalytic core"/>
    <property type="match status" value="1"/>
</dbReference>
<proteinExistence type="inferred from homology"/>
<dbReference type="InterPro" id="IPR010998">
    <property type="entry name" value="Integrase_recombinase_N"/>
</dbReference>
<dbReference type="SUPFAM" id="SSF56349">
    <property type="entry name" value="DNA breaking-rejoining enzymes"/>
    <property type="match status" value="1"/>
</dbReference>
<dbReference type="GO" id="GO:0015074">
    <property type="term" value="P:DNA integration"/>
    <property type="evidence" value="ECO:0007669"/>
    <property type="project" value="UniProtKB-KW"/>
</dbReference>